<keyword evidence="8" id="KW-1185">Reference proteome</keyword>
<keyword evidence="2 5" id="KW-0863">Zinc-finger</keyword>
<evidence type="ECO:0000313" key="7">
    <source>
        <dbReference type="EMBL" id="CAG5096441.1"/>
    </source>
</evidence>
<dbReference type="PANTHER" id="PTHR46927">
    <property type="entry name" value="AGAP005574-PA"/>
    <property type="match status" value="1"/>
</dbReference>
<dbReference type="PANTHER" id="PTHR46927:SF3">
    <property type="entry name" value="THAP-TYPE DOMAIN-CONTAINING PROTEIN"/>
    <property type="match status" value="1"/>
</dbReference>
<keyword evidence="4 5" id="KW-0238">DNA-binding</keyword>
<sequence length="264" mass="30568">MPKCTAPHCNNSSEQGYVLKCLPTNEKLRAKWIKNITRKYTIKDWSPTSDSRLCEVHFAPEMWENRRLDNLQKLKKHAFPTIFGHHITKKTFIAKNSISTQTENDELALPVIRTPVSTCDQSTSTEEGESESQKFVTLKRAYSVVRNRVKSLQLKNKVLTDVLRTDKYRTALYSLFNEDQVQYLITDQRKLQHWSRETVERAVKLRTVCGTHGYKELQSQGIPLPCLRVLQRSRPKAYSQSETPQPTTTLSPDELLSIINDDWD</sequence>
<accession>A0A8J2MN73</accession>
<keyword evidence="3" id="KW-0862">Zinc</keyword>
<comment type="caution">
    <text evidence="7">The sequence shown here is derived from an EMBL/GenBank/DDBJ whole genome shotgun (WGS) entry which is preliminary data.</text>
</comment>
<dbReference type="Proteomes" id="UP000786811">
    <property type="component" value="Unassembled WGS sequence"/>
</dbReference>
<dbReference type="SMART" id="SM00980">
    <property type="entry name" value="THAP"/>
    <property type="match status" value="1"/>
</dbReference>
<evidence type="ECO:0000256" key="1">
    <source>
        <dbReference type="ARBA" id="ARBA00022723"/>
    </source>
</evidence>
<reference evidence="7" key="1">
    <citation type="submission" date="2021-04" db="EMBL/GenBank/DDBJ databases">
        <authorList>
            <person name="Chebbi M.A.C M."/>
        </authorList>
    </citation>
    <scope>NUCLEOTIDE SEQUENCE</scope>
</reference>
<organism evidence="7 8">
    <name type="scientific">Cotesia congregata</name>
    <name type="common">Parasitoid wasp</name>
    <name type="synonym">Apanteles congregatus</name>
    <dbReference type="NCBI Taxonomy" id="51543"/>
    <lineage>
        <taxon>Eukaryota</taxon>
        <taxon>Metazoa</taxon>
        <taxon>Ecdysozoa</taxon>
        <taxon>Arthropoda</taxon>
        <taxon>Hexapoda</taxon>
        <taxon>Insecta</taxon>
        <taxon>Pterygota</taxon>
        <taxon>Neoptera</taxon>
        <taxon>Endopterygota</taxon>
        <taxon>Hymenoptera</taxon>
        <taxon>Apocrita</taxon>
        <taxon>Ichneumonoidea</taxon>
        <taxon>Braconidae</taxon>
        <taxon>Microgastrinae</taxon>
        <taxon>Cotesia</taxon>
    </lineage>
</organism>
<dbReference type="GO" id="GO:0008270">
    <property type="term" value="F:zinc ion binding"/>
    <property type="evidence" value="ECO:0007669"/>
    <property type="project" value="UniProtKB-KW"/>
</dbReference>
<dbReference type="EMBL" id="CAJNRD030001121">
    <property type="protein sequence ID" value="CAG5096441.1"/>
    <property type="molecule type" value="Genomic_DNA"/>
</dbReference>
<dbReference type="SMART" id="SM00692">
    <property type="entry name" value="DM3"/>
    <property type="match status" value="1"/>
</dbReference>
<protein>
    <recommendedName>
        <fullName evidence="6">THAP-type domain-containing protein</fullName>
    </recommendedName>
</protein>
<dbReference type="Pfam" id="PF05485">
    <property type="entry name" value="THAP"/>
    <property type="match status" value="1"/>
</dbReference>
<dbReference type="GO" id="GO:0003677">
    <property type="term" value="F:DNA binding"/>
    <property type="evidence" value="ECO:0007669"/>
    <property type="project" value="UniProtKB-UniRule"/>
</dbReference>
<gene>
    <name evidence="7" type="ORF">HICCMSTLAB_LOCUS8211</name>
</gene>
<dbReference type="OrthoDB" id="7698091at2759"/>
<feature type="domain" description="THAP-type" evidence="6">
    <location>
        <begin position="1"/>
        <end position="83"/>
    </location>
</feature>
<evidence type="ECO:0000256" key="5">
    <source>
        <dbReference type="PROSITE-ProRule" id="PRU00309"/>
    </source>
</evidence>
<evidence type="ECO:0000256" key="3">
    <source>
        <dbReference type="ARBA" id="ARBA00022833"/>
    </source>
</evidence>
<evidence type="ECO:0000256" key="4">
    <source>
        <dbReference type="ARBA" id="ARBA00023125"/>
    </source>
</evidence>
<dbReference type="PROSITE" id="PS50950">
    <property type="entry name" value="ZF_THAP"/>
    <property type="match status" value="1"/>
</dbReference>
<dbReference type="InterPro" id="IPR052224">
    <property type="entry name" value="THAP_domain_protein"/>
</dbReference>
<dbReference type="AlphaFoldDB" id="A0A8J2MN73"/>
<dbReference type="InterPro" id="IPR006612">
    <property type="entry name" value="THAP_Znf"/>
</dbReference>
<evidence type="ECO:0000313" key="8">
    <source>
        <dbReference type="Proteomes" id="UP000786811"/>
    </source>
</evidence>
<evidence type="ECO:0000259" key="6">
    <source>
        <dbReference type="PROSITE" id="PS50950"/>
    </source>
</evidence>
<evidence type="ECO:0000256" key="2">
    <source>
        <dbReference type="ARBA" id="ARBA00022771"/>
    </source>
</evidence>
<proteinExistence type="predicted"/>
<name>A0A8J2MN73_COTCN</name>
<dbReference type="SUPFAM" id="SSF57716">
    <property type="entry name" value="Glucocorticoid receptor-like (DNA-binding domain)"/>
    <property type="match status" value="1"/>
</dbReference>
<keyword evidence="1" id="KW-0479">Metal-binding</keyword>